<dbReference type="RefSeq" id="WP_186505369.1">
    <property type="nucleotide sequence ID" value="NZ_JACNEP010000002.1"/>
</dbReference>
<reference evidence="1" key="1">
    <citation type="journal article" date="2018" name="Int. J. Syst. Evol. Microbiol.">
        <title>Neptunicella marina gen. nov., sp. nov., isolated from surface seawater.</title>
        <authorList>
            <person name="Liu X."/>
            <person name="Lai Q."/>
            <person name="Du Y."/>
            <person name="Zhang X."/>
            <person name="Liu Z."/>
            <person name="Sun F."/>
            <person name="Shao Z."/>
        </authorList>
    </citation>
    <scope>NUCLEOTIDE SEQUENCE</scope>
    <source>
        <strain evidence="1">S27-2</strain>
    </source>
</reference>
<protein>
    <submittedName>
        <fullName evidence="1">DUF3549 family protein</fullName>
    </submittedName>
</protein>
<gene>
    <name evidence="1" type="ORF">H8B19_03365</name>
</gene>
<reference evidence="1" key="2">
    <citation type="submission" date="2020-08" db="EMBL/GenBank/DDBJ databases">
        <authorList>
            <person name="Lai Q."/>
        </authorList>
    </citation>
    <scope>NUCLEOTIDE SEQUENCE</scope>
    <source>
        <strain evidence="1">S27-2</strain>
    </source>
</reference>
<accession>A0A8J6LXL9</accession>
<evidence type="ECO:0000313" key="1">
    <source>
        <dbReference type="EMBL" id="MBC3764900.1"/>
    </source>
</evidence>
<dbReference type="EMBL" id="JACNEP010000002">
    <property type="protein sequence ID" value="MBC3764900.1"/>
    <property type="molecule type" value="Genomic_DNA"/>
</dbReference>
<proteinExistence type="predicted"/>
<name>A0A8J6LXL9_9ALTE</name>
<evidence type="ECO:0000313" key="2">
    <source>
        <dbReference type="Proteomes" id="UP000601768"/>
    </source>
</evidence>
<dbReference type="InterPro" id="IPR021936">
    <property type="entry name" value="DUF3549"/>
</dbReference>
<sequence length="342" mass="38182">MTTISEFLLQAGTQFWAFDLSRGIQLLPSQQFLEIESGIIAHPSPRQQHAWFAIVFNNKMLTAQHYIWFVKLPLDEIGKVQDAARSQFLQIIVEALGRDMQQGENGSADLPENPFSFVPNQQQMADFNSLCRKTLIQPPSEHFKPTQGYFANPSPDSWQTLAMQGISDFVVFSSDTELTAVLQHQLPTLPEPVISSLFSSLENRQINKAATQAVLDFAENNAGNHRLQGLAQRAISQSTANALVSNYLMQLLTASNNELSLDSLVVIAGRHWQRLHNNPALLTAFFEKLASQPQTAESFSALFADLVQIPLLRTEILGLIRQADRSEALSRAIGKLFTHEVR</sequence>
<organism evidence="1 2">
    <name type="scientific">Neptunicella marina</name>
    <dbReference type="NCBI Taxonomy" id="2125989"/>
    <lineage>
        <taxon>Bacteria</taxon>
        <taxon>Pseudomonadati</taxon>
        <taxon>Pseudomonadota</taxon>
        <taxon>Gammaproteobacteria</taxon>
        <taxon>Alteromonadales</taxon>
        <taxon>Alteromonadaceae</taxon>
        <taxon>Neptunicella</taxon>
    </lineage>
</organism>
<dbReference type="Proteomes" id="UP000601768">
    <property type="component" value="Unassembled WGS sequence"/>
</dbReference>
<dbReference type="AlphaFoldDB" id="A0A8J6LXL9"/>
<dbReference type="Pfam" id="PF12069">
    <property type="entry name" value="DUF3549"/>
    <property type="match status" value="1"/>
</dbReference>
<comment type="caution">
    <text evidence="1">The sequence shown here is derived from an EMBL/GenBank/DDBJ whole genome shotgun (WGS) entry which is preliminary data.</text>
</comment>
<keyword evidence="2" id="KW-1185">Reference proteome</keyword>